<dbReference type="SUPFAM" id="SSF82693">
    <property type="entry name" value="Multidrug efflux transporter AcrB pore domain, PN1, PN2, PC1 and PC2 subdomains"/>
    <property type="match status" value="2"/>
</dbReference>
<protein>
    <submittedName>
        <fullName evidence="3">Efflux RND transporter permease subunit</fullName>
    </submittedName>
</protein>
<dbReference type="PRINTS" id="PR00702">
    <property type="entry name" value="ACRIFLAVINRP"/>
</dbReference>
<dbReference type="Gene3D" id="3.30.2090.10">
    <property type="entry name" value="Multidrug efflux transporter AcrB TolC docking domain, DN and DC subdomains"/>
    <property type="match status" value="2"/>
</dbReference>
<evidence type="ECO:0000313" key="3">
    <source>
        <dbReference type="EMBL" id="MFD1018445.1"/>
    </source>
</evidence>
<name>A0ABW3KZU6_9BACI</name>
<reference evidence="4" key="1">
    <citation type="journal article" date="2019" name="Int. J. Syst. Evol. Microbiol.">
        <title>The Global Catalogue of Microorganisms (GCM) 10K type strain sequencing project: providing services to taxonomists for standard genome sequencing and annotation.</title>
        <authorList>
            <consortium name="The Broad Institute Genomics Platform"/>
            <consortium name="The Broad Institute Genome Sequencing Center for Infectious Disease"/>
            <person name="Wu L."/>
            <person name="Ma J."/>
        </authorList>
    </citation>
    <scope>NUCLEOTIDE SEQUENCE [LARGE SCALE GENOMIC DNA]</scope>
    <source>
        <strain evidence="4">CCUG 56607</strain>
    </source>
</reference>
<feature type="domain" description="SSD" evidence="2">
    <location>
        <begin position="326"/>
        <end position="476"/>
    </location>
</feature>
<dbReference type="PANTHER" id="PTHR32063">
    <property type="match status" value="1"/>
</dbReference>
<evidence type="ECO:0000256" key="1">
    <source>
        <dbReference type="SAM" id="Phobius"/>
    </source>
</evidence>
<dbReference type="EMBL" id="JBHTKL010000001">
    <property type="protein sequence ID" value="MFD1018445.1"/>
    <property type="molecule type" value="Genomic_DNA"/>
</dbReference>
<keyword evidence="1" id="KW-1133">Transmembrane helix</keyword>
<gene>
    <name evidence="3" type="ORF">ACFQ2J_04450</name>
</gene>
<dbReference type="InterPro" id="IPR027463">
    <property type="entry name" value="AcrB_DN_DC_subdom"/>
</dbReference>
<dbReference type="Gene3D" id="3.30.70.1430">
    <property type="entry name" value="Multidrug efflux transporter AcrB pore domain"/>
    <property type="match status" value="2"/>
</dbReference>
<organism evidence="3 4">
    <name type="scientific">Thalassobacillus hwangdonensis</name>
    <dbReference type="NCBI Taxonomy" id="546108"/>
    <lineage>
        <taxon>Bacteria</taxon>
        <taxon>Bacillati</taxon>
        <taxon>Bacillota</taxon>
        <taxon>Bacilli</taxon>
        <taxon>Bacillales</taxon>
        <taxon>Bacillaceae</taxon>
        <taxon>Thalassobacillus</taxon>
    </lineage>
</organism>
<feature type="transmembrane region" description="Helical" evidence="1">
    <location>
        <begin position="861"/>
        <end position="880"/>
    </location>
</feature>
<feature type="transmembrane region" description="Helical" evidence="1">
    <location>
        <begin position="958"/>
        <end position="977"/>
    </location>
</feature>
<dbReference type="InterPro" id="IPR000731">
    <property type="entry name" value="SSD"/>
</dbReference>
<comment type="caution">
    <text evidence="3">The sequence shown here is derived from an EMBL/GenBank/DDBJ whole genome shotgun (WGS) entry which is preliminary data.</text>
</comment>
<keyword evidence="1" id="KW-0812">Transmembrane</keyword>
<feature type="transmembrane region" description="Helical" evidence="1">
    <location>
        <begin position="989"/>
        <end position="1012"/>
    </location>
</feature>
<dbReference type="Gene3D" id="3.30.70.1320">
    <property type="entry name" value="Multidrug efflux transporter AcrB pore domain like"/>
    <property type="match status" value="1"/>
</dbReference>
<proteinExistence type="predicted"/>
<feature type="transmembrane region" description="Helical" evidence="1">
    <location>
        <begin position="429"/>
        <end position="448"/>
    </location>
</feature>
<feature type="transmembrane region" description="Helical" evidence="1">
    <location>
        <begin position="913"/>
        <end position="937"/>
    </location>
</feature>
<dbReference type="Gene3D" id="1.20.1640.10">
    <property type="entry name" value="Multidrug efflux transporter AcrB transmembrane domain"/>
    <property type="match status" value="2"/>
</dbReference>
<dbReference type="SUPFAM" id="SSF82866">
    <property type="entry name" value="Multidrug efflux transporter AcrB transmembrane domain"/>
    <property type="match status" value="2"/>
</dbReference>
<evidence type="ECO:0000259" key="2">
    <source>
        <dbReference type="PROSITE" id="PS50156"/>
    </source>
</evidence>
<feature type="transmembrane region" description="Helical" evidence="1">
    <location>
        <begin position="522"/>
        <end position="544"/>
    </location>
</feature>
<dbReference type="PANTHER" id="PTHR32063:SF24">
    <property type="entry name" value="CATION EFFLUX SYSTEM (ACRB_ACRD_ACRF FAMILY)"/>
    <property type="match status" value="1"/>
</dbReference>
<evidence type="ECO:0000313" key="4">
    <source>
        <dbReference type="Proteomes" id="UP001596990"/>
    </source>
</evidence>
<feature type="transmembrane region" description="Helical" evidence="1">
    <location>
        <begin position="325"/>
        <end position="346"/>
    </location>
</feature>
<dbReference type="Pfam" id="PF00873">
    <property type="entry name" value="ACR_tran"/>
    <property type="match status" value="1"/>
</dbReference>
<dbReference type="PROSITE" id="PS50156">
    <property type="entry name" value="SSD"/>
    <property type="match status" value="1"/>
</dbReference>
<sequence>MARLLKFRKMVWVFILLLVFTGIFTYYQLPKREIPEINVNIASISTVYPGATPTEVESSVTNPLENELLSIEGVDELSSASTTGFSNITITLADGTDLTTANSKIRQVVSDISRGFPEEVQDPDVNTDVMKSAVASYHLMADNYDTLYQLRETVDEWKDQLEDINGVDSLLIKGLPEQEVVLSLDNEQLKENRLSAFQVIESINNELTPSAIGTEQSDNKIYQLVFEKYKGIEELGNVPVGNDESGDPLFLSDIGDISIEEKQPEDLITYEGTPAISITIMSEEGANISSLQETLTEKVDALASDLPSSVSVDRFYTQSTVINEVFTNLITSFAISLVAVFAIMLLGLPFSAAVLVGISIPISILIGLTPLPYTGVDLNQISIIGMIIAIGILVDDAIVVNDNIQRRYQMGDDALTGAIKGVKEVGKSIITSTLMIVFSFFPLTFLSGSNGDFIRALPTVLIFTIIASTIIALTLIPTVRYAGKLRSKKKTKEKAGLLGGFFNWLETVYADKILPKTTKRPWVTGLSGLVACILLALLVVKIPFEFFPSADRPEVTVSVRYPQGTPIEETKMKLEEMEQFLTDQTDHITETAVYTGSGLPNLFSSSMQRTGENTGQLLVRVDRSNTSASAFIDEWESTLRDEFDGEIFLDTIVSGPPPSPPVEVKIQGPQIEELVDAAQDAASAFEELDSTEVTTLNAGEGQSFIRFEPDRQQLAENGIPVDQVTSQIQVANTGIPLGTFDNGVDRLPMKAIVDDGAEEGVDLGELEVVSQSSPQQQGGAPSTLSLDEIISEDEYEEIGAIPHLNGVRTITLQAYPVKGEEDAFNESADQLIDDIETSLPEGYQLVQTGESNAQTEFFIEVSKLFVIVLFLIYLTIAVQFNSLTMPLLVTSSVFLAITGAIIGLFVTGQPLSFLAVLGIVSLSGIVVRNSVILIEFIEQNKEKTTLIEAVIEAGRARIRPIVLTTLTSVAALVPIIFSGDVLFQPLAVSIVSGLLFSTILTLMLVPAFYLMLHRIRFGRRKENRHSTDME</sequence>
<feature type="transmembrane region" description="Helical" evidence="1">
    <location>
        <begin position="353"/>
        <end position="373"/>
    </location>
</feature>
<dbReference type="Proteomes" id="UP001596990">
    <property type="component" value="Unassembled WGS sequence"/>
</dbReference>
<dbReference type="SUPFAM" id="SSF82714">
    <property type="entry name" value="Multidrug efflux transporter AcrB TolC docking domain, DN and DC subdomains"/>
    <property type="match status" value="2"/>
</dbReference>
<feature type="transmembrane region" description="Helical" evidence="1">
    <location>
        <begin position="12"/>
        <end position="29"/>
    </location>
</feature>
<dbReference type="Gene3D" id="3.30.70.1440">
    <property type="entry name" value="Multidrug efflux transporter AcrB pore domain"/>
    <property type="match status" value="1"/>
</dbReference>
<keyword evidence="1" id="KW-0472">Membrane</keyword>
<feature type="transmembrane region" description="Helical" evidence="1">
    <location>
        <begin position="379"/>
        <end position="400"/>
    </location>
</feature>
<feature type="transmembrane region" description="Helical" evidence="1">
    <location>
        <begin position="887"/>
        <end position="907"/>
    </location>
</feature>
<accession>A0ABW3KZU6</accession>
<dbReference type="InterPro" id="IPR001036">
    <property type="entry name" value="Acrflvin-R"/>
</dbReference>
<dbReference type="RefSeq" id="WP_386056950.1">
    <property type="nucleotide sequence ID" value="NZ_JBHTKL010000001.1"/>
</dbReference>
<feature type="transmembrane region" description="Helical" evidence="1">
    <location>
        <begin position="460"/>
        <end position="482"/>
    </location>
</feature>
<keyword evidence="4" id="KW-1185">Reference proteome</keyword>